<reference evidence="2" key="1">
    <citation type="submission" date="2020-11" db="EMBL/GenBank/DDBJ databases">
        <authorList>
            <person name="Tran Van P."/>
        </authorList>
    </citation>
    <scope>NUCLEOTIDE SEQUENCE</scope>
</reference>
<dbReference type="Gene3D" id="2.40.20.10">
    <property type="entry name" value="Plasminogen Kringle 4"/>
    <property type="match status" value="2"/>
</dbReference>
<dbReference type="PRINTS" id="PR00018">
    <property type="entry name" value="KRINGLE"/>
</dbReference>
<accession>A0A7R8ZX71</accession>
<dbReference type="InterPro" id="IPR000001">
    <property type="entry name" value="Kringle"/>
</dbReference>
<dbReference type="SUPFAM" id="SSF57440">
    <property type="entry name" value="Kringle-like"/>
    <property type="match status" value="2"/>
</dbReference>
<sequence>MGCRHTTIGETYNGTISKPLNVFRSCTRWDSNDQYPDESFPEQSRKAAQNFCRNPNNDVGGPWCWVSNQDMEYCNVPFCDDSLVGCSGWWTDEYNGTVSQTRSGKTCQRWDEVWDEVWDEKRFPEGSAKAAQNFCRKLGELDPWCYIPGPFKQTGDCDVPMCEEPINAINDDGLGIFQPEVRYKYDGDPFALLIKTIKQDMSDFIFALNLDNIAGTLFEASDVIERCRFSDEPCEEK</sequence>
<name>A0A7R8ZX71_9CRUS</name>
<gene>
    <name evidence="2" type="ORF">CTOB1V02_LOCUS13107</name>
</gene>
<keyword evidence="1" id="KW-0420">Kringle</keyword>
<dbReference type="PROSITE" id="PS00021">
    <property type="entry name" value="KRINGLE_1"/>
    <property type="match status" value="1"/>
</dbReference>
<dbReference type="InterPro" id="IPR013806">
    <property type="entry name" value="Kringle-like"/>
</dbReference>
<dbReference type="PANTHER" id="PTHR24261:SF7">
    <property type="entry name" value="KRINGLE DOMAIN-CONTAINING PROTEIN"/>
    <property type="match status" value="1"/>
</dbReference>
<dbReference type="PANTHER" id="PTHR24261">
    <property type="entry name" value="PLASMINOGEN-RELATED"/>
    <property type="match status" value="1"/>
</dbReference>
<protein>
    <submittedName>
        <fullName evidence="2">Uncharacterized protein</fullName>
    </submittedName>
</protein>
<proteinExistence type="predicted"/>
<dbReference type="InterPro" id="IPR038178">
    <property type="entry name" value="Kringle_sf"/>
</dbReference>
<dbReference type="OrthoDB" id="1915767at2759"/>
<dbReference type="Pfam" id="PF00051">
    <property type="entry name" value="Kringle"/>
    <property type="match status" value="2"/>
</dbReference>
<dbReference type="EMBL" id="OB672062">
    <property type="protein sequence ID" value="CAD7235292.1"/>
    <property type="molecule type" value="Genomic_DNA"/>
</dbReference>
<dbReference type="PROSITE" id="PS50070">
    <property type="entry name" value="KRINGLE_2"/>
    <property type="match status" value="2"/>
</dbReference>
<dbReference type="AlphaFoldDB" id="A0A7R8ZX71"/>
<organism evidence="2">
    <name type="scientific">Cyprideis torosa</name>
    <dbReference type="NCBI Taxonomy" id="163714"/>
    <lineage>
        <taxon>Eukaryota</taxon>
        <taxon>Metazoa</taxon>
        <taxon>Ecdysozoa</taxon>
        <taxon>Arthropoda</taxon>
        <taxon>Crustacea</taxon>
        <taxon>Oligostraca</taxon>
        <taxon>Ostracoda</taxon>
        <taxon>Podocopa</taxon>
        <taxon>Podocopida</taxon>
        <taxon>Cytherocopina</taxon>
        <taxon>Cytheroidea</taxon>
        <taxon>Cytherideidae</taxon>
        <taxon>Cyprideis</taxon>
    </lineage>
</organism>
<dbReference type="InterPro" id="IPR050759">
    <property type="entry name" value="Serine_protease_kringle"/>
</dbReference>
<evidence type="ECO:0000256" key="1">
    <source>
        <dbReference type="PROSITE-ProRule" id="PRU00121"/>
    </source>
</evidence>
<comment type="caution">
    <text evidence="1">Lacks conserved residue(s) required for the propagation of feature annotation.</text>
</comment>
<evidence type="ECO:0000313" key="2">
    <source>
        <dbReference type="EMBL" id="CAD7235292.1"/>
    </source>
</evidence>
<dbReference type="SMART" id="SM00130">
    <property type="entry name" value="KR"/>
    <property type="match status" value="2"/>
</dbReference>
<dbReference type="InterPro" id="IPR018056">
    <property type="entry name" value="Kringle_CS"/>
</dbReference>